<feature type="transmembrane region" description="Helical" evidence="1">
    <location>
        <begin position="322"/>
        <end position="343"/>
    </location>
</feature>
<proteinExistence type="predicted"/>
<feature type="transmembrane region" description="Helical" evidence="1">
    <location>
        <begin position="288"/>
        <end position="310"/>
    </location>
</feature>
<evidence type="ECO:0000313" key="4">
    <source>
        <dbReference type="Proteomes" id="UP000250143"/>
    </source>
</evidence>
<feature type="transmembrane region" description="Helical" evidence="1">
    <location>
        <begin position="663"/>
        <end position="686"/>
    </location>
</feature>
<protein>
    <recommendedName>
        <fullName evidence="6">DUF1430 domain-containing protein</fullName>
    </recommendedName>
</protein>
<keyword evidence="1" id="KW-1133">Transmembrane helix</keyword>
<feature type="transmembrane region" description="Helical" evidence="1">
    <location>
        <begin position="216"/>
        <end position="234"/>
    </location>
</feature>
<reference evidence="4 5" key="1">
    <citation type="submission" date="2017-09" db="EMBL/GenBank/DDBJ databases">
        <title>Predominant Lactobacillus spp. isolated from feces of mice subjected to short-term calorie restriction.</title>
        <authorList>
            <person name="Zhang C."/>
            <person name="Zhao L."/>
            <person name="Pan F."/>
        </authorList>
    </citation>
    <scope>NUCLEOTIDE SEQUENCE [LARGE SCALE GENOMIC DNA]</scope>
    <source>
        <strain evidence="3 4">CR141</strain>
        <strain evidence="2 5">CR147</strain>
    </source>
</reference>
<dbReference type="GeneID" id="48467449"/>
<evidence type="ECO:0000313" key="3">
    <source>
        <dbReference type="EMBL" id="AWZ40164.1"/>
    </source>
</evidence>
<keyword evidence="4" id="KW-1185">Reference proteome</keyword>
<name>A0AAD0P8B3_9LACO</name>
<feature type="transmembrane region" description="Helical" evidence="1">
    <location>
        <begin position="636"/>
        <end position="657"/>
    </location>
</feature>
<dbReference type="Proteomes" id="UP000250153">
    <property type="component" value="Chromosome"/>
</dbReference>
<dbReference type="RefSeq" id="WP_112194113.1">
    <property type="nucleotide sequence ID" value="NZ_CP023565.1"/>
</dbReference>
<organism evidence="2 5">
    <name type="scientific">Ligilactobacillus murinus</name>
    <dbReference type="NCBI Taxonomy" id="1622"/>
    <lineage>
        <taxon>Bacteria</taxon>
        <taxon>Bacillati</taxon>
        <taxon>Bacillota</taxon>
        <taxon>Bacilli</taxon>
        <taxon>Lactobacillales</taxon>
        <taxon>Lactobacillaceae</taxon>
        <taxon>Ligilactobacillus</taxon>
    </lineage>
</organism>
<evidence type="ECO:0000313" key="2">
    <source>
        <dbReference type="EMBL" id="AWZ39199.1"/>
    </source>
</evidence>
<dbReference type="EMBL" id="CP023565">
    <property type="protein sequence ID" value="AWZ39199.1"/>
    <property type="molecule type" value="Genomic_DNA"/>
</dbReference>
<keyword evidence="1" id="KW-0812">Transmembrane</keyword>
<dbReference type="KEGG" id="lmur:CPS94_09825"/>
<gene>
    <name evidence="3" type="ORF">CPQ89_03475</name>
    <name evidence="2" type="ORF">CPS94_09825</name>
</gene>
<sequence length="695" mass="80321">MKNKKLFLLIIFIFCLILSSLGAYFTNYQAQATLALQQIDTSHRFIPFKLPFTAHDKKQFQQIIISLNESANETNLNYMEKHYYEGYPIKDGKPDYNKSLQKQNFYVYKLDQTQFLGNFGALGSNKQKYSYTYPLLSGYQVTIQPLAQALHARKNFEGVFFLETLEQEKYSHFIKLLDKKLSQRFKTHYALSDYQVTQTTQLLLPSFEVDPNLKTIINYLIVFIVVSLLVYLLLEWSKLRLYKLNGHSFTRSFLAIAIKPLGVILLAFSYDLWLVFQGLDLSELLSQQLLVFGLAFSGAYLLMLGMYCISLDELKERYFSSILFLLLGGAKLLLLVTLINSLAPVGNIVIDSYELLKQDTNPKLKDYAEIFPSVIGSDAVNSFDNYEDLKNIYKLADKQGALLFDDTGSSYIQPPDVPRELADISININYLKAYPLYDVNNKKIKLDPRSKQTILVFPITKKNLVAKRLQQERNISKISRKYGVKVMYSDPRYNNNFKNIVTGKNIANEIIHVIPPGNIRPKINDPILNILSGFEHDRLLFALKGTTLAKLKQQWDPILTKYNLSDNAPQFIRYDHGASERLKIELGDIFAYSSSQGLLLLTIISLSFYCLLSFFNKNVYNIGLKNTLGYSRLRNYWPYWCFLLFQYSLTPLFYTDVYLSKTIYFTLDGLFFVLEFFILNLFISYLESEAKKNVK</sequence>
<accession>A0AAD0P8B3</accession>
<evidence type="ECO:0000256" key="1">
    <source>
        <dbReference type="SAM" id="Phobius"/>
    </source>
</evidence>
<evidence type="ECO:0008006" key="6">
    <source>
        <dbReference type="Google" id="ProtNLM"/>
    </source>
</evidence>
<keyword evidence="1" id="KW-0472">Membrane</keyword>
<dbReference type="Proteomes" id="UP000250143">
    <property type="component" value="Chromosome"/>
</dbReference>
<feature type="transmembrane region" description="Helical" evidence="1">
    <location>
        <begin position="597"/>
        <end position="615"/>
    </location>
</feature>
<dbReference type="EMBL" id="CP023566">
    <property type="protein sequence ID" value="AWZ40164.1"/>
    <property type="molecule type" value="Genomic_DNA"/>
</dbReference>
<dbReference type="AlphaFoldDB" id="A0AAD0P8B3"/>
<evidence type="ECO:0000313" key="5">
    <source>
        <dbReference type="Proteomes" id="UP000250153"/>
    </source>
</evidence>
<feature type="transmembrane region" description="Helical" evidence="1">
    <location>
        <begin position="254"/>
        <end position="276"/>
    </location>
</feature>